<feature type="domain" description="TonB-dependent receptor plug" evidence="6">
    <location>
        <begin position="143"/>
        <end position="232"/>
    </location>
</feature>
<evidence type="ECO:0000256" key="4">
    <source>
        <dbReference type="SAM" id="MobiDB-lite"/>
    </source>
</evidence>
<dbReference type="Gene3D" id="2.40.170.20">
    <property type="entry name" value="TonB-dependent receptor, beta-barrel domain"/>
    <property type="match status" value="1"/>
</dbReference>
<feature type="signal peptide" evidence="5">
    <location>
        <begin position="1"/>
        <end position="28"/>
    </location>
</feature>
<sequence length="818" mass="89971">MNSVFTGVLRRISRLLPALLTLAGPLVAQERPAPIPGTVRTATGTPVEYATVVLHRATDSVALKTEFTDAGGQFVLAPASVGQYLVSVVHAGYAQAWVGPITVTDRPPAILRLTLAASPTQQLRGVTVTGQKPPFERRADRTIINVENSPLSSGSTVLDVLGRAPGVTVDGNDELALRGKRGVLVLLDGKRVPMTGTELANMLRALPAEQVSTMELIPNPPAKYDAQGTAGVIVINLRKDQHLGTNGSLNASYGRGRYGKHTSGLSLNHRGPHANLYATYAYTDRQNFQNLAFSRIYRPEGQPQASSQQRNEMRNHLVSHAWKAGLDYTLSPRTTLGVMVSGLASKSPWQGTNESAFFDAQDQPVSSYTSDNFRNLRTPNVAANLTLRHTFRPDSAGTAELTADADMARYGIRRVLDLVTIYSLPAGQPTTALTGNQDGTLHIQSAKADYVRPLPRGLRLELGLKASQVRADNDVVFYRNGSLLRDATQSNRFRYDESIRAAYLTMSRTRPGLTLTAGLRAEQTVATGRQDIGNENFDRRYLQLFPNLNLSRTLSEAHALGFTLSRRLDRPTYTQLNPFRSYVDATSYRAGNPYLQPMTSYSAELTHTWRQKYTTGLSYARGHWPIVPVYLAQPGPERLVAATDVNLQTRHYYAFTLTAPLAPTKWWQLYTDIELFYIYFDGRLSNTTAPAGRPGAIASANSTFALGKGWTADLNGSYHSREWYAFQVVEAFGQLGVGVQKSLLDGRATLRLNATDLLYTAPITATSRYQVFEERYRASQDSRAATVSFSYRFGSNEVPPARKRATGAEEEKRRAVSQ</sequence>
<keyword evidence="9" id="KW-1185">Reference proteome</keyword>
<organism evidence="8 9">
    <name type="scientific">Hymenobacter canadensis</name>
    <dbReference type="NCBI Taxonomy" id="2999067"/>
    <lineage>
        <taxon>Bacteria</taxon>
        <taxon>Pseudomonadati</taxon>
        <taxon>Bacteroidota</taxon>
        <taxon>Cytophagia</taxon>
        <taxon>Cytophagales</taxon>
        <taxon>Hymenobacteraceae</taxon>
        <taxon>Hymenobacter</taxon>
    </lineage>
</organism>
<name>A0ABY7LV61_9BACT</name>
<dbReference type="Gene3D" id="2.170.130.10">
    <property type="entry name" value="TonB-dependent receptor, plug domain"/>
    <property type="match status" value="1"/>
</dbReference>
<protein>
    <submittedName>
        <fullName evidence="8">TonB-dependent receptor</fullName>
    </submittedName>
</protein>
<evidence type="ECO:0000256" key="1">
    <source>
        <dbReference type="ARBA" id="ARBA00004442"/>
    </source>
</evidence>
<dbReference type="PANTHER" id="PTHR40980:SF4">
    <property type="entry name" value="TONB-DEPENDENT RECEPTOR-LIKE BETA-BARREL DOMAIN-CONTAINING PROTEIN"/>
    <property type="match status" value="1"/>
</dbReference>
<feature type="domain" description="Outer membrane protein beta-barrel" evidence="7">
    <location>
        <begin position="399"/>
        <end position="791"/>
    </location>
</feature>
<keyword evidence="2" id="KW-0472">Membrane</keyword>
<keyword evidence="5" id="KW-0732">Signal</keyword>
<dbReference type="Pfam" id="PF14905">
    <property type="entry name" value="OMP_b-brl_3"/>
    <property type="match status" value="1"/>
</dbReference>
<evidence type="ECO:0000259" key="7">
    <source>
        <dbReference type="Pfam" id="PF14905"/>
    </source>
</evidence>
<feature type="chain" id="PRO_5046408323" evidence="5">
    <location>
        <begin position="29"/>
        <end position="818"/>
    </location>
</feature>
<dbReference type="InterPro" id="IPR037066">
    <property type="entry name" value="Plug_dom_sf"/>
</dbReference>
<evidence type="ECO:0000256" key="5">
    <source>
        <dbReference type="SAM" id="SignalP"/>
    </source>
</evidence>
<dbReference type="RefSeq" id="WP_269560838.1">
    <property type="nucleotide sequence ID" value="NZ_CP114767.1"/>
</dbReference>
<proteinExistence type="predicted"/>
<keyword evidence="8" id="KW-0675">Receptor</keyword>
<dbReference type="InterPro" id="IPR008969">
    <property type="entry name" value="CarboxyPept-like_regulatory"/>
</dbReference>
<evidence type="ECO:0000256" key="2">
    <source>
        <dbReference type="ARBA" id="ARBA00023136"/>
    </source>
</evidence>
<dbReference type="InterPro" id="IPR036942">
    <property type="entry name" value="Beta-barrel_TonB_sf"/>
</dbReference>
<evidence type="ECO:0000313" key="8">
    <source>
        <dbReference type="EMBL" id="WBA42788.1"/>
    </source>
</evidence>
<evidence type="ECO:0000313" key="9">
    <source>
        <dbReference type="Proteomes" id="UP001211005"/>
    </source>
</evidence>
<accession>A0ABY7LV61</accession>
<dbReference type="Proteomes" id="UP001211005">
    <property type="component" value="Chromosome"/>
</dbReference>
<dbReference type="PANTHER" id="PTHR40980">
    <property type="entry name" value="PLUG DOMAIN-CONTAINING PROTEIN"/>
    <property type="match status" value="1"/>
</dbReference>
<dbReference type="InterPro" id="IPR041700">
    <property type="entry name" value="OMP_b-brl_3"/>
</dbReference>
<evidence type="ECO:0000259" key="6">
    <source>
        <dbReference type="Pfam" id="PF07715"/>
    </source>
</evidence>
<dbReference type="InterPro" id="IPR012910">
    <property type="entry name" value="Plug_dom"/>
</dbReference>
<dbReference type="EMBL" id="CP114767">
    <property type="protein sequence ID" value="WBA42788.1"/>
    <property type="molecule type" value="Genomic_DNA"/>
</dbReference>
<reference evidence="8 9" key="1">
    <citation type="submission" date="2022-12" db="EMBL/GenBank/DDBJ databases">
        <title>Hymenobacter canadensis sp. nov. isolated from lake water of the Cambridge Bay, Canada.</title>
        <authorList>
            <person name="Kim W.H."/>
            <person name="Lee Y.M."/>
        </authorList>
    </citation>
    <scope>NUCLEOTIDE SEQUENCE [LARGE SCALE GENOMIC DNA]</scope>
    <source>
        <strain evidence="8 9">PAMC 29467</strain>
    </source>
</reference>
<dbReference type="Pfam" id="PF07715">
    <property type="entry name" value="Plug"/>
    <property type="match status" value="1"/>
</dbReference>
<feature type="compositionally biased region" description="Basic and acidic residues" evidence="4">
    <location>
        <begin position="806"/>
        <end position="818"/>
    </location>
</feature>
<gene>
    <name evidence="8" type="ORF">O3303_04320</name>
</gene>
<dbReference type="Pfam" id="PF13620">
    <property type="entry name" value="CarboxypepD_reg"/>
    <property type="match status" value="1"/>
</dbReference>
<evidence type="ECO:0000256" key="3">
    <source>
        <dbReference type="ARBA" id="ARBA00023237"/>
    </source>
</evidence>
<dbReference type="Gene3D" id="2.60.40.1120">
    <property type="entry name" value="Carboxypeptidase-like, regulatory domain"/>
    <property type="match status" value="1"/>
</dbReference>
<keyword evidence="3" id="KW-0998">Cell outer membrane</keyword>
<comment type="subcellular location">
    <subcellularLocation>
        <location evidence="1">Cell outer membrane</location>
    </subcellularLocation>
</comment>
<dbReference type="SUPFAM" id="SSF49464">
    <property type="entry name" value="Carboxypeptidase regulatory domain-like"/>
    <property type="match status" value="1"/>
</dbReference>
<dbReference type="SUPFAM" id="SSF56935">
    <property type="entry name" value="Porins"/>
    <property type="match status" value="1"/>
</dbReference>
<feature type="region of interest" description="Disordered" evidence="4">
    <location>
        <begin position="797"/>
        <end position="818"/>
    </location>
</feature>